<dbReference type="Proteomes" id="UP000499080">
    <property type="component" value="Unassembled WGS sequence"/>
</dbReference>
<name>A0A4Y2R3C1_ARAVE</name>
<keyword evidence="3" id="KW-1185">Reference proteome</keyword>
<protein>
    <submittedName>
        <fullName evidence="2">Uncharacterized protein</fullName>
    </submittedName>
</protein>
<sequence>MQDQLLNELNHRKNTNLKILDLDKQQGSCMKYRLPVASEVDKQQGSCMKNRLPVASEVFWWLATSDRCYRPASSPKTASNSPRVRKVSSCACC</sequence>
<dbReference type="AlphaFoldDB" id="A0A4Y2R3C1"/>
<evidence type="ECO:0000313" key="3">
    <source>
        <dbReference type="Proteomes" id="UP000499080"/>
    </source>
</evidence>
<evidence type="ECO:0000313" key="2">
    <source>
        <dbReference type="EMBL" id="GBN69899.1"/>
    </source>
</evidence>
<dbReference type="EMBL" id="BGPR01015592">
    <property type="protein sequence ID" value="GBN69856.1"/>
    <property type="molecule type" value="Genomic_DNA"/>
</dbReference>
<accession>A0A4Y2R3C1</accession>
<proteinExistence type="predicted"/>
<evidence type="ECO:0000313" key="1">
    <source>
        <dbReference type="EMBL" id="GBN69856.1"/>
    </source>
</evidence>
<organism evidence="2 3">
    <name type="scientific">Araneus ventricosus</name>
    <name type="common">Orbweaver spider</name>
    <name type="synonym">Epeira ventricosa</name>
    <dbReference type="NCBI Taxonomy" id="182803"/>
    <lineage>
        <taxon>Eukaryota</taxon>
        <taxon>Metazoa</taxon>
        <taxon>Ecdysozoa</taxon>
        <taxon>Arthropoda</taxon>
        <taxon>Chelicerata</taxon>
        <taxon>Arachnida</taxon>
        <taxon>Araneae</taxon>
        <taxon>Araneomorphae</taxon>
        <taxon>Entelegynae</taxon>
        <taxon>Araneoidea</taxon>
        <taxon>Araneidae</taxon>
        <taxon>Araneus</taxon>
    </lineage>
</organism>
<comment type="caution">
    <text evidence="2">The sequence shown here is derived from an EMBL/GenBank/DDBJ whole genome shotgun (WGS) entry which is preliminary data.</text>
</comment>
<dbReference type="EMBL" id="BGPR01015602">
    <property type="protein sequence ID" value="GBN69899.1"/>
    <property type="molecule type" value="Genomic_DNA"/>
</dbReference>
<reference evidence="2 3" key="1">
    <citation type="journal article" date="2019" name="Sci. Rep.">
        <title>Orb-weaving spider Araneus ventricosus genome elucidates the spidroin gene catalogue.</title>
        <authorList>
            <person name="Kono N."/>
            <person name="Nakamura H."/>
            <person name="Ohtoshi R."/>
            <person name="Moran D.A.P."/>
            <person name="Shinohara A."/>
            <person name="Yoshida Y."/>
            <person name="Fujiwara M."/>
            <person name="Mori M."/>
            <person name="Tomita M."/>
            <person name="Arakawa K."/>
        </authorList>
    </citation>
    <scope>NUCLEOTIDE SEQUENCE [LARGE SCALE GENOMIC DNA]</scope>
</reference>
<gene>
    <name evidence="2" type="ORF">AVEN_116872_1</name>
    <name evidence="1" type="ORF">AVEN_216147_1</name>
</gene>